<accession>A0ACB8S8J2</accession>
<evidence type="ECO:0000313" key="1">
    <source>
        <dbReference type="EMBL" id="KAI0052813.1"/>
    </source>
</evidence>
<comment type="caution">
    <text evidence="1">The sequence shown here is derived from an EMBL/GenBank/DDBJ whole genome shotgun (WGS) entry which is preliminary data.</text>
</comment>
<dbReference type="Proteomes" id="UP000814033">
    <property type="component" value="Unassembled WGS sequence"/>
</dbReference>
<protein>
    <submittedName>
        <fullName evidence="1">Uncharacterized protein</fullName>
    </submittedName>
</protein>
<keyword evidence="2" id="KW-1185">Reference proteome</keyword>
<sequence length="111" mass="12746">MENAAHARQEARLGRVHGLVHSQIQRVARHENHVEDCVRVSLTLRTAVGHYGDDGLRKGRKRQQKNWREGKTPNAIANKQETRPRRDHPGEVHREIATDGEHEHDTNTTMP</sequence>
<reference evidence="1" key="2">
    <citation type="journal article" date="2022" name="New Phytol.">
        <title>Evolutionary transition to the ectomycorrhizal habit in the genomes of a hyperdiverse lineage of mushroom-forming fungi.</title>
        <authorList>
            <person name="Looney B."/>
            <person name="Miyauchi S."/>
            <person name="Morin E."/>
            <person name="Drula E."/>
            <person name="Courty P.E."/>
            <person name="Kohler A."/>
            <person name="Kuo A."/>
            <person name="LaButti K."/>
            <person name="Pangilinan J."/>
            <person name="Lipzen A."/>
            <person name="Riley R."/>
            <person name="Andreopoulos W."/>
            <person name="He G."/>
            <person name="Johnson J."/>
            <person name="Nolan M."/>
            <person name="Tritt A."/>
            <person name="Barry K.W."/>
            <person name="Grigoriev I.V."/>
            <person name="Nagy L.G."/>
            <person name="Hibbett D."/>
            <person name="Henrissat B."/>
            <person name="Matheny P.B."/>
            <person name="Labbe J."/>
            <person name="Martin F.M."/>
        </authorList>
    </citation>
    <scope>NUCLEOTIDE SEQUENCE</scope>
    <source>
        <strain evidence="1">FP105234-sp</strain>
    </source>
</reference>
<organism evidence="1 2">
    <name type="scientific">Auriscalpium vulgare</name>
    <dbReference type="NCBI Taxonomy" id="40419"/>
    <lineage>
        <taxon>Eukaryota</taxon>
        <taxon>Fungi</taxon>
        <taxon>Dikarya</taxon>
        <taxon>Basidiomycota</taxon>
        <taxon>Agaricomycotina</taxon>
        <taxon>Agaricomycetes</taxon>
        <taxon>Russulales</taxon>
        <taxon>Auriscalpiaceae</taxon>
        <taxon>Auriscalpium</taxon>
    </lineage>
</organism>
<proteinExistence type="predicted"/>
<dbReference type="EMBL" id="MU275843">
    <property type="protein sequence ID" value="KAI0052813.1"/>
    <property type="molecule type" value="Genomic_DNA"/>
</dbReference>
<gene>
    <name evidence="1" type="ORF">FA95DRAFT_1553091</name>
</gene>
<evidence type="ECO:0000313" key="2">
    <source>
        <dbReference type="Proteomes" id="UP000814033"/>
    </source>
</evidence>
<reference evidence="1" key="1">
    <citation type="submission" date="2021-02" db="EMBL/GenBank/DDBJ databases">
        <authorList>
            <consortium name="DOE Joint Genome Institute"/>
            <person name="Ahrendt S."/>
            <person name="Looney B.P."/>
            <person name="Miyauchi S."/>
            <person name="Morin E."/>
            <person name="Drula E."/>
            <person name="Courty P.E."/>
            <person name="Chicoki N."/>
            <person name="Fauchery L."/>
            <person name="Kohler A."/>
            <person name="Kuo A."/>
            <person name="Labutti K."/>
            <person name="Pangilinan J."/>
            <person name="Lipzen A."/>
            <person name="Riley R."/>
            <person name="Andreopoulos W."/>
            <person name="He G."/>
            <person name="Johnson J."/>
            <person name="Barry K.W."/>
            <person name="Grigoriev I.V."/>
            <person name="Nagy L."/>
            <person name="Hibbett D."/>
            <person name="Henrissat B."/>
            <person name="Matheny P.B."/>
            <person name="Labbe J."/>
            <person name="Martin F."/>
        </authorList>
    </citation>
    <scope>NUCLEOTIDE SEQUENCE</scope>
    <source>
        <strain evidence="1">FP105234-sp</strain>
    </source>
</reference>
<name>A0ACB8S8J2_9AGAM</name>